<evidence type="ECO:0000313" key="1">
    <source>
        <dbReference type="EMBL" id="CAF1522506.1"/>
    </source>
</evidence>
<comment type="caution">
    <text evidence="1">The sequence shown here is derived from an EMBL/GenBank/DDBJ whole genome shotgun (WGS) entry which is preliminary data.</text>
</comment>
<reference evidence="1" key="1">
    <citation type="submission" date="2021-02" db="EMBL/GenBank/DDBJ databases">
        <authorList>
            <person name="Nowell W R."/>
        </authorList>
    </citation>
    <scope>NUCLEOTIDE SEQUENCE</scope>
</reference>
<dbReference type="PANTHER" id="PTHR46601:SF1">
    <property type="entry name" value="ADF-H DOMAIN-CONTAINING PROTEIN"/>
    <property type="match status" value="1"/>
</dbReference>
<dbReference type="PANTHER" id="PTHR46601">
    <property type="entry name" value="ULP_PROTEASE DOMAIN-CONTAINING PROTEIN"/>
    <property type="match status" value="1"/>
</dbReference>
<protein>
    <submittedName>
        <fullName evidence="1">Uncharacterized protein</fullName>
    </submittedName>
</protein>
<dbReference type="AlphaFoldDB" id="A0A815UR40"/>
<dbReference type="EMBL" id="CAJNOV010013461">
    <property type="protein sequence ID" value="CAF1522506.1"/>
    <property type="molecule type" value="Genomic_DNA"/>
</dbReference>
<proteinExistence type="predicted"/>
<dbReference type="Proteomes" id="UP000663855">
    <property type="component" value="Unassembled WGS sequence"/>
</dbReference>
<accession>A0A815UR40</accession>
<evidence type="ECO:0000313" key="2">
    <source>
        <dbReference type="Proteomes" id="UP000663855"/>
    </source>
</evidence>
<gene>
    <name evidence="1" type="ORF">CJN711_LOCUS28495</name>
</gene>
<organism evidence="1 2">
    <name type="scientific">Rotaria magnacalcarata</name>
    <dbReference type="NCBI Taxonomy" id="392030"/>
    <lineage>
        <taxon>Eukaryota</taxon>
        <taxon>Metazoa</taxon>
        <taxon>Spiralia</taxon>
        <taxon>Gnathifera</taxon>
        <taxon>Rotifera</taxon>
        <taxon>Eurotatoria</taxon>
        <taxon>Bdelloidea</taxon>
        <taxon>Philodinida</taxon>
        <taxon>Philodinidae</taxon>
        <taxon>Rotaria</taxon>
    </lineage>
</organism>
<name>A0A815UR40_9BILA</name>
<sequence length="856" mass="98113">MPTLKRNWCAHPCHLETSADGKKHLTKIGQTPNHPLGSRRMNSALLKYINATCLSILKDPSMMLNESHSLCRKCYEKEVSGFELTKHEGIYTDNQEILMNESSDDDGDNDVKDLSELIDVKRDYAIEKLNQVFELFQLGPVIPRNTVQTEEKIDKIYLILQDWLSHLTNKPKEIITTEKLSLLGLSISELEDFIYRFRRLFDKSNYDEQVLLMQTAPIEWGWKKIEKFFSGTSHQARSAILQRTGDSDLSKRVDGRGKKRFDFTTAQFIQDFYLDDEISRQSSYTKDTRKPKGIGTVVIRYMTMSIGETYELFKRKYPNLKVNRSKFHSLRPSWVREHTPHQVCMCIQHQNVELLLTAISKTLQYQLSASELVDKTVCTNPFENCYNCRCDNCCNTSVSSLFMTDADDIEEKPDTTWSLWTTNNNHVELQHFNGAFRSLIDQLNGRWPSFVTHTYVTRQQRDYIKSIKLASSFSIFAVVQMDFAENFSFVVQKEIQSAYWNKKQSSLYTVAITVGGDHRSMVIISNRMVHDTTFVFCTQKLIVKFLLDEYPTLPKINYVSDGAPSQFKNNYNMLNLALHQQDFAIKAAWTFTSSGHGKSPCDGLGAVVKSAARKYLLKQGPEAAFCSAKDFYQFTLEKTSRIFCSTKPGLHSQTSNSVIDYIENESTDEETDLTTSRPTRSIEVRWLDEEEVEETFRNVLKTRWTKLATKDRIVGIRSFHEFEDTHSHTVMCRSVSSSINAKEFQLNLNSDSRTIITRILDSKDFNNGTFLIVEKEDDLFLAQIISSDLKIDQVTVSIFSPSLPTKTISASKSAPIIIPTTDIIGRLAESPTRTTTNNIKLTDAQFLAIQDLCDEF</sequence>